<feature type="non-terminal residue" evidence="1">
    <location>
        <position position="278"/>
    </location>
</feature>
<proteinExistence type="predicted"/>
<gene>
    <name evidence="1" type="ORF">S01H1_28553</name>
</gene>
<reference evidence="1" key="1">
    <citation type="journal article" date="2014" name="Front. Microbiol.">
        <title>High frequency of phylogenetically diverse reductive dehalogenase-homologous genes in deep subseafloor sedimentary metagenomes.</title>
        <authorList>
            <person name="Kawai M."/>
            <person name="Futagami T."/>
            <person name="Toyoda A."/>
            <person name="Takaki Y."/>
            <person name="Nishi S."/>
            <person name="Hori S."/>
            <person name="Arai W."/>
            <person name="Tsubouchi T."/>
            <person name="Morono Y."/>
            <person name="Uchiyama I."/>
            <person name="Ito T."/>
            <person name="Fujiyama A."/>
            <person name="Inagaki F."/>
            <person name="Takami H."/>
        </authorList>
    </citation>
    <scope>NUCLEOTIDE SEQUENCE</scope>
    <source>
        <strain evidence="1">Expedition CK06-06</strain>
    </source>
</reference>
<dbReference type="InterPro" id="IPR021655">
    <property type="entry name" value="Put_metal-bd"/>
</dbReference>
<sequence>GSAPEHVLVNFPVPNPYDGPLSGLVPSGFLIGPNPGYVWTRFSITEQAVSLPWTGEGSFEDGESEDYLLEVKDCTVYYRDVDGDGYGDPSDSVEACSAPIGYVLTNTDCDDSDPDVNPGEAEITCNDTDDDCNPATLDKPDGDGDGSDVCEDCDDGDSSNFPGNFEICDGQDNDCDTAVDEDVTITFYRDVDGDGYGDAGDTVEACSVPAGYVGNDTDCDDGDPDVNPGATEVYNGIDDDCDGMVDEGGLLSDCEDFESGYTLGAELRTHADWFYESR</sequence>
<dbReference type="Pfam" id="PF11617">
    <property type="entry name" value="Cu-binding_MopE"/>
    <property type="match status" value="3"/>
</dbReference>
<dbReference type="EMBL" id="BARS01017459">
    <property type="protein sequence ID" value="GAF97974.1"/>
    <property type="molecule type" value="Genomic_DNA"/>
</dbReference>
<evidence type="ECO:0000313" key="1">
    <source>
        <dbReference type="EMBL" id="GAF97974.1"/>
    </source>
</evidence>
<protein>
    <submittedName>
        <fullName evidence="1">Uncharacterized protein</fullName>
    </submittedName>
</protein>
<name>X0TXK3_9ZZZZ</name>
<accession>X0TXK3</accession>
<organism evidence="1">
    <name type="scientific">marine sediment metagenome</name>
    <dbReference type="NCBI Taxonomy" id="412755"/>
    <lineage>
        <taxon>unclassified sequences</taxon>
        <taxon>metagenomes</taxon>
        <taxon>ecological metagenomes</taxon>
    </lineage>
</organism>
<dbReference type="AlphaFoldDB" id="X0TXK3"/>
<feature type="non-terminal residue" evidence="1">
    <location>
        <position position="1"/>
    </location>
</feature>
<comment type="caution">
    <text evidence="1">The sequence shown here is derived from an EMBL/GenBank/DDBJ whole genome shotgun (WGS) entry which is preliminary data.</text>
</comment>